<evidence type="ECO:0000256" key="2">
    <source>
        <dbReference type="SAM" id="Phobius"/>
    </source>
</evidence>
<accession>A0ABX2JJE9</accession>
<feature type="transmembrane region" description="Helical" evidence="2">
    <location>
        <begin position="47"/>
        <end position="69"/>
    </location>
</feature>
<sequence>MATVAPDPQLDIREQLARIDKMQVEIQKTQADLAKTKLEVRFFPGTLFFQATLAAAALLTAGAAIGKLFG</sequence>
<keyword evidence="2" id="KW-1133">Transmembrane helix</keyword>
<feature type="coiled-coil region" evidence="1">
    <location>
        <begin position="12"/>
        <end position="39"/>
    </location>
</feature>
<proteinExistence type="predicted"/>
<protein>
    <recommendedName>
        <fullName evidence="5">DUF3618 domain-containing protein</fullName>
    </recommendedName>
</protein>
<dbReference type="EMBL" id="JABULH010000009">
    <property type="protein sequence ID" value="NTS66563.1"/>
    <property type="molecule type" value="Genomic_DNA"/>
</dbReference>
<evidence type="ECO:0000256" key="1">
    <source>
        <dbReference type="SAM" id="Coils"/>
    </source>
</evidence>
<evidence type="ECO:0000313" key="4">
    <source>
        <dbReference type="Proteomes" id="UP000621447"/>
    </source>
</evidence>
<keyword evidence="2" id="KW-0812">Transmembrane</keyword>
<evidence type="ECO:0008006" key="5">
    <source>
        <dbReference type="Google" id="ProtNLM"/>
    </source>
</evidence>
<reference evidence="3 4" key="1">
    <citation type="submission" date="2020-06" db="EMBL/GenBank/DDBJ databases">
        <title>Sphingomonas hominis sp. nov., a member of the Sphingomonas, isolated from the hair of a 22-year-old girl.</title>
        <authorList>
            <person name="Zhang D.-F."/>
            <person name="Cui X.-W."/>
        </authorList>
    </citation>
    <scope>NUCLEOTIDE SEQUENCE [LARGE SCALE GENOMIC DNA]</scope>
    <source>
        <strain evidence="3 4">HHU CXW</strain>
    </source>
</reference>
<dbReference type="RefSeq" id="WP_016510755.1">
    <property type="nucleotide sequence ID" value="NZ_JABULH010000009.1"/>
</dbReference>
<gene>
    <name evidence="3" type="ORF">HRV97_15535</name>
</gene>
<keyword evidence="4" id="KW-1185">Reference proteome</keyword>
<evidence type="ECO:0000313" key="3">
    <source>
        <dbReference type="EMBL" id="NTS66563.1"/>
    </source>
</evidence>
<organism evidence="3 4">
    <name type="scientific">Sphingomonas hominis</name>
    <dbReference type="NCBI Taxonomy" id="2741495"/>
    <lineage>
        <taxon>Bacteria</taxon>
        <taxon>Pseudomonadati</taxon>
        <taxon>Pseudomonadota</taxon>
        <taxon>Alphaproteobacteria</taxon>
        <taxon>Sphingomonadales</taxon>
        <taxon>Sphingomonadaceae</taxon>
        <taxon>Sphingomonas</taxon>
    </lineage>
</organism>
<keyword evidence="2" id="KW-0472">Membrane</keyword>
<comment type="caution">
    <text evidence="3">The sequence shown here is derived from an EMBL/GenBank/DDBJ whole genome shotgun (WGS) entry which is preliminary data.</text>
</comment>
<dbReference type="Proteomes" id="UP000621447">
    <property type="component" value="Unassembled WGS sequence"/>
</dbReference>
<name>A0ABX2JJE9_9SPHN</name>
<keyword evidence="1" id="KW-0175">Coiled coil</keyword>